<gene>
    <name evidence="8" type="ORF">GQ607_005629</name>
</gene>
<protein>
    <submittedName>
        <fullName evidence="8">Chlorogenic acid esterase</fullName>
    </submittedName>
</protein>
<feature type="transmembrane region" description="Helical" evidence="6">
    <location>
        <begin position="273"/>
        <end position="292"/>
    </location>
</feature>
<feature type="transmembrane region" description="Helical" evidence="6">
    <location>
        <begin position="479"/>
        <end position="503"/>
    </location>
</feature>
<dbReference type="InterPro" id="IPR020846">
    <property type="entry name" value="MFS_dom"/>
</dbReference>
<evidence type="ECO:0000313" key="9">
    <source>
        <dbReference type="Proteomes" id="UP000434172"/>
    </source>
</evidence>
<evidence type="ECO:0000256" key="2">
    <source>
        <dbReference type="ARBA" id="ARBA00022692"/>
    </source>
</evidence>
<feature type="transmembrane region" description="Helical" evidence="6">
    <location>
        <begin position="304"/>
        <end position="323"/>
    </location>
</feature>
<feature type="region of interest" description="Disordered" evidence="5">
    <location>
        <begin position="655"/>
        <end position="679"/>
    </location>
</feature>
<keyword evidence="3 6" id="KW-1133">Transmembrane helix</keyword>
<dbReference type="GO" id="GO:0005886">
    <property type="term" value="C:plasma membrane"/>
    <property type="evidence" value="ECO:0007669"/>
    <property type="project" value="TreeGrafter"/>
</dbReference>
<sequence>MSNSVVGIASMTERHRDTAYDPAANQRQNETAYDPPAGAADNTNNDVPLTPTRVEEQPTEQNEFMSGWKLYMLTAGIWISLFLSTLETTIVSTSLIAISDSLSGFELRNWVVTAYFLTYTGFLVIYAKLASIFGSKTMFIFALTMFTVFSIGCGSASTMEQLIILRAFQGIGGSGIYSMVLVIAPALVPKTEYGKYIGIISSVFALASITGPLVGGAISSSTSWRWVFLLNGPPGFVAILLVAMFLPASKSERTTDFKTRMTTKFSRETTRRVDFVGAGSLLGASVLLVFALESGGTRYAWDSSAISSTFIFSGILWIVFIVWEIRLERKKNMPQEPIFIMGLMKDRQLASMMFMTFFIGFPFVTILFIIPQRAQAVYGLNPVQSSLSVLPLLLTSPFATAISGVLTSNYNVPPAYLILIGSVIQLIGVGLSISIPLTGDHISASQYGFEAVMGVGFGLALSTVLTLGQLIVSKENAGIVMGALTQIRVLGGTIALAICSAVLSNDLRAGLAGLIKPDELGQIAESLSSINDLDPQRAAAVRLAFATGYKRQFQILTGFSGLALLAALFLFSRNPVTVKGATSKEAQGSSIDSTLCFFIMNLIILSLLALATGVRSAARNVSHSDSLSVQTSTGIFTGLIDTDSPNTRQWRSIPFAEPPVGSRRWQPPEKLQPSTKHQYATKFPPSCPQFVTAIESMWNLPLTKGNLIYNGGQNDTSGLVGEATSEDCLYLAIWAPTSPPPKEGFPVLFFMTGGGFVMGGIELPWQIPTSWVERSQSAIIVTINYRVSIFGFPNARGVAEGEQNLGILDQRSALEWVESNIAAFGGDPTRIMNWGRSAGSISADIHAYAYHDDPIAQSYYMESGVMTGSYSSGLLEDPTYSSFTFVAQHVGCESPCGPNCKDLDGTAELDCMRRVSFPQIMNFIGQYGDRVETPALSFGLIPDDRIIFRNYDERAAAGKIALRPSLISMTANEFSSLIPWPKDNLTEGPWQPPVTAMDVAWVCSAFNATAARNRLSTSEAPVFRFQYAAEFPNLNVYSWLGAYHNSETPLLFGTYNLLDDIAPTTDFQVEVSRAMQDYVMAFAEDPYHGPQKKFGWEPQVVNETNGGFVLRFGAGEKAVQRIDGVELDGVCHGLAEYDPFP</sequence>
<dbReference type="OrthoDB" id="408631at2759"/>
<feature type="transmembrane region" description="Helical" evidence="6">
    <location>
        <begin position="553"/>
        <end position="572"/>
    </location>
</feature>
<dbReference type="Proteomes" id="UP000434172">
    <property type="component" value="Unassembled WGS sequence"/>
</dbReference>
<organism evidence="8 9">
    <name type="scientific">Colletotrichum asianum</name>
    <dbReference type="NCBI Taxonomy" id="702518"/>
    <lineage>
        <taxon>Eukaryota</taxon>
        <taxon>Fungi</taxon>
        <taxon>Dikarya</taxon>
        <taxon>Ascomycota</taxon>
        <taxon>Pezizomycotina</taxon>
        <taxon>Sordariomycetes</taxon>
        <taxon>Hypocreomycetidae</taxon>
        <taxon>Glomerellales</taxon>
        <taxon>Glomerellaceae</taxon>
        <taxon>Colletotrichum</taxon>
        <taxon>Colletotrichum gloeosporioides species complex</taxon>
    </lineage>
</organism>
<feature type="region of interest" description="Disordered" evidence="5">
    <location>
        <begin position="1"/>
        <end position="58"/>
    </location>
</feature>
<dbReference type="Gene3D" id="3.40.50.1820">
    <property type="entry name" value="alpha/beta hydrolase"/>
    <property type="match status" value="2"/>
</dbReference>
<feature type="transmembrane region" description="Helical" evidence="6">
    <location>
        <begin position="70"/>
        <end position="98"/>
    </location>
</feature>
<dbReference type="InterPro" id="IPR036259">
    <property type="entry name" value="MFS_trans_sf"/>
</dbReference>
<dbReference type="PROSITE" id="PS50850">
    <property type="entry name" value="MFS"/>
    <property type="match status" value="1"/>
</dbReference>
<dbReference type="Gene3D" id="1.20.1250.20">
    <property type="entry name" value="MFS general substrate transporter like domains"/>
    <property type="match status" value="1"/>
</dbReference>
<evidence type="ECO:0000256" key="1">
    <source>
        <dbReference type="ARBA" id="ARBA00004141"/>
    </source>
</evidence>
<dbReference type="SUPFAM" id="SSF53474">
    <property type="entry name" value="alpha/beta-Hydrolases"/>
    <property type="match status" value="1"/>
</dbReference>
<dbReference type="GO" id="GO:0022857">
    <property type="term" value="F:transmembrane transporter activity"/>
    <property type="evidence" value="ECO:0007669"/>
    <property type="project" value="InterPro"/>
</dbReference>
<name>A0A8H3ZUN2_9PEZI</name>
<accession>A0A8H3ZUN2</accession>
<comment type="caution">
    <text evidence="8">The sequence shown here is derived from an EMBL/GenBank/DDBJ whole genome shotgun (WGS) entry which is preliminary data.</text>
</comment>
<dbReference type="PRINTS" id="PR01036">
    <property type="entry name" value="TCRTETB"/>
</dbReference>
<keyword evidence="9" id="KW-1185">Reference proteome</keyword>
<feature type="transmembrane region" description="Helical" evidence="6">
    <location>
        <begin position="110"/>
        <end position="127"/>
    </location>
</feature>
<dbReference type="SUPFAM" id="SSF103473">
    <property type="entry name" value="MFS general substrate transporter"/>
    <property type="match status" value="1"/>
</dbReference>
<keyword evidence="2 6" id="KW-0812">Transmembrane</keyword>
<dbReference type="InterPro" id="IPR029058">
    <property type="entry name" value="AB_hydrolase_fold"/>
</dbReference>
<dbReference type="Pfam" id="PF00135">
    <property type="entry name" value="COesterase"/>
    <property type="match status" value="1"/>
</dbReference>
<dbReference type="PANTHER" id="PTHR23501">
    <property type="entry name" value="MAJOR FACILITATOR SUPERFAMILY"/>
    <property type="match status" value="1"/>
</dbReference>
<proteinExistence type="predicted"/>
<evidence type="ECO:0000313" key="8">
    <source>
        <dbReference type="EMBL" id="KAF0327146.1"/>
    </source>
</evidence>
<feature type="transmembrane region" description="Helical" evidence="6">
    <location>
        <begin position="447"/>
        <end position="467"/>
    </location>
</feature>
<keyword evidence="4 6" id="KW-0472">Membrane</keyword>
<feature type="transmembrane region" description="Helical" evidence="6">
    <location>
        <begin position="196"/>
        <end position="218"/>
    </location>
</feature>
<reference evidence="8 9" key="1">
    <citation type="submission" date="2019-12" db="EMBL/GenBank/DDBJ databases">
        <title>A genome sequence resource for the geographically widespread anthracnose pathogen Colletotrichum asianum.</title>
        <authorList>
            <person name="Meng Y."/>
        </authorList>
    </citation>
    <scope>NUCLEOTIDE SEQUENCE [LARGE SCALE GENOMIC DNA]</scope>
    <source>
        <strain evidence="8 9">ICMP 18580</strain>
    </source>
</reference>
<dbReference type="InterPro" id="IPR002018">
    <property type="entry name" value="CarbesteraseB"/>
</dbReference>
<evidence type="ECO:0000259" key="7">
    <source>
        <dbReference type="PROSITE" id="PS50850"/>
    </source>
</evidence>
<feature type="domain" description="Major facilitator superfamily (MFS) profile" evidence="7">
    <location>
        <begin position="73"/>
        <end position="575"/>
    </location>
</feature>
<comment type="subcellular location">
    <subcellularLocation>
        <location evidence="1">Membrane</location>
        <topology evidence="1">Multi-pass membrane protein</topology>
    </subcellularLocation>
</comment>
<dbReference type="AlphaFoldDB" id="A0A8H3ZUN2"/>
<evidence type="ECO:0000256" key="3">
    <source>
        <dbReference type="ARBA" id="ARBA00022989"/>
    </source>
</evidence>
<dbReference type="Pfam" id="PF07690">
    <property type="entry name" value="MFS_1"/>
    <property type="match status" value="2"/>
</dbReference>
<feature type="transmembrane region" description="Helical" evidence="6">
    <location>
        <begin position="593"/>
        <end position="614"/>
    </location>
</feature>
<feature type="transmembrane region" description="Helical" evidence="6">
    <location>
        <begin position="390"/>
        <end position="408"/>
    </location>
</feature>
<evidence type="ECO:0000256" key="6">
    <source>
        <dbReference type="SAM" id="Phobius"/>
    </source>
</evidence>
<dbReference type="EMBL" id="WOWK01000025">
    <property type="protein sequence ID" value="KAF0327146.1"/>
    <property type="molecule type" value="Genomic_DNA"/>
</dbReference>
<dbReference type="InterPro" id="IPR011701">
    <property type="entry name" value="MFS"/>
</dbReference>
<feature type="transmembrane region" description="Helical" evidence="6">
    <location>
        <begin position="224"/>
        <end position="246"/>
    </location>
</feature>
<evidence type="ECO:0000256" key="4">
    <source>
        <dbReference type="ARBA" id="ARBA00023136"/>
    </source>
</evidence>
<feature type="transmembrane region" description="Helical" evidence="6">
    <location>
        <begin position="163"/>
        <end position="184"/>
    </location>
</feature>
<evidence type="ECO:0000256" key="5">
    <source>
        <dbReference type="SAM" id="MobiDB-lite"/>
    </source>
</evidence>
<dbReference type="PANTHER" id="PTHR23501:SF43">
    <property type="entry name" value="MULTIDRUG TRANSPORTER, PUTATIVE (AFU_ORTHOLOGUE AFUA_6G03040)-RELATED"/>
    <property type="match status" value="1"/>
</dbReference>
<feature type="transmembrane region" description="Helical" evidence="6">
    <location>
        <begin position="415"/>
        <end position="435"/>
    </location>
</feature>
<feature type="transmembrane region" description="Helical" evidence="6">
    <location>
        <begin position="139"/>
        <end position="157"/>
    </location>
</feature>
<feature type="transmembrane region" description="Helical" evidence="6">
    <location>
        <begin position="349"/>
        <end position="370"/>
    </location>
</feature>
<dbReference type="Gene3D" id="1.20.1720.10">
    <property type="entry name" value="Multidrug resistance protein D"/>
    <property type="match status" value="1"/>
</dbReference>